<sequence length="179" mass="19207">MSRVGRAPVAIPAGVTVDVKEGVMTVKGPKGTLTQDIDPQIAVAVEGGNATLTRANDTKELRAKHGLYRALLHNMVVGVTNGYTKSLVINGVGYKVAKQGNKIVLNVGYSHPIEFAEIEGIKLDCPTQTEISVSGIDKVKVGQVAANIRSIREPEPYHGYGIRYKDEVIERKEGKTAGK</sequence>
<comment type="subunit">
    <text evidence="6">Part of the 50S ribosomal subunit.</text>
</comment>
<dbReference type="FunFam" id="3.90.930.12:FF:000002">
    <property type="entry name" value="50S ribosomal protein L6"/>
    <property type="match status" value="1"/>
</dbReference>
<dbReference type="PRINTS" id="PR00059">
    <property type="entry name" value="RIBOSOMALL6"/>
</dbReference>
<dbReference type="PANTHER" id="PTHR11655:SF14">
    <property type="entry name" value="LARGE RIBOSOMAL SUBUNIT PROTEIN UL6M"/>
    <property type="match status" value="1"/>
</dbReference>
<evidence type="ECO:0000256" key="8">
    <source>
        <dbReference type="RuleBase" id="RU003870"/>
    </source>
</evidence>
<organism evidence="10 11">
    <name type="scientific">Candidatus Borkfalkia avistercoris</name>
    <dbReference type="NCBI Taxonomy" id="2838504"/>
    <lineage>
        <taxon>Bacteria</taxon>
        <taxon>Bacillati</taxon>
        <taxon>Bacillota</taxon>
        <taxon>Clostridia</taxon>
        <taxon>Christensenellales</taxon>
        <taxon>Christensenellaceae</taxon>
        <taxon>Candidatus Borkfalkia</taxon>
    </lineage>
</organism>
<gene>
    <name evidence="6 10" type="primary">rplF</name>
    <name evidence="10" type="ORF">H9727_03470</name>
</gene>
<proteinExistence type="inferred from homology"/>
<keyword evidence="3 6" id="KW-0694">RNA-binding</keyword>
<dbReference type="GO" id="GO:0003735">
    <property type="term" value="F:structural constituent of ribosome"/>
    <property type="evidence" value="ECO:0007669"/>
    <property type="project" value="UniProtKB-UniRule"/>
</dbReference>
<feature type="domain" description="Large ribosomal subunit protein uL6 alpha-beta" evidence="9">
    <location>
        <begin position="11"/>
        <end position="82"/>
    </location>
</feature>
<dbReference type="InterPro" id="IPR000702">
    <property type="entry name" value="Ribosomal_uL6-like"/>
</dbReference>
<evidence type="ECO:0000256" key="5">
    <source>
        <dbReference type="ARBA" id="ARBA00023274"/>
    </source>
</evidence>
<dbReference type="NCBIfam" id="TIGR03654">
    <property type="entry name" value="L6_bact"/>
    <property type="match status" value="1"/>
</dbReference>
<dbReference type="GO" id="GO:0002181">
    <property type="term" value="P:cytoplasmic translation"/>
    <property type="evidence" value="ECO:0007669"/>
    <property type="project" value="TreeGrafter"/>
</dbReference>
<evidence type="ECO:0000256" key="4">
    <source>
        <dbReference type="ARBA" id="ARBA00022980"/>
    </source>
</evidence>
<keyword evidence="4 6" id="KW-0689">Ribosomal protein</keyword>
<keyword evidence="5 6" id="KW-0687">Ribonucleoprotein</keyword>
<dbReference type="SUPFAM" id="SSF56053">
    <property type="entry name" value="Ribosomal protein L6"/>
    <property type="match status" value="2"/>
</dbReference>
<accession>A0A9D2CYS9</accession>
<dbReference type="PANTHER" id="PTHR11655">
    <property type="entry name" value="60S/50S RIBOSOMAL PROTEIN L6/L9"/>
    <property type="match status" value="1"/>
</dbReference>
<dbReference type="Gene3D" id="3.90.930.12">
    <property type="entry name" value="Ribosomal protein L6, alpha-beta domain"/>
    <property type="match status" value="2"/>
</dbReference>
<evidence type="ECO:0000313" key="11">
    <source>
        <dbReference type="Proteomes" id="UP000824132"/>
    </source>
</evidence>
<comment type="function">
    <text evidence="6 8">This protein binds to the 23S rRNA, and is important in its secondary structure. It is located near the subunit interface in the base of the L7/L12 stalk, and near the tRNA binding site of the peptidyltransferase center.</text>
</comment>
<dbReference type="InterPro" id="IPR019906">
    <property type="entry name" value="Ribosomal_uL6_bac-type"/>
</dbReference>
<evidence type="ECO:0000256" key="2">
    <source>
        <dbReference type="ARBA" id="ARBA00022730"/>
    </source>
</evidence>
<dbReference type="EMBL" id="DXCL01000021">
    <property type="protein sequence ID" value="HIZ03323.1"/>
    <property type="molecule type" value="Genomic_DNA"/>
</dbReference>
<evidence type="ECO:0000256" key="1">
    <source>
        <dbReference type="ARBA" id="ARBA00009356"/>
    </source>
</evidence>
<keyword evidence="2 6" id="KW-0699">rRNA-binding</keyword>
<name>A0A9D2CYS9_9FIRM</name>
<evidence type="ECO:0000259" key="9">
    <source>
        <dbReference type="Pfam" id="PF00347"/>
    </source>
</evidence>
<dbReference type="FunFam" id="3.90.930.12:FF:000001">
    <property type="entry name" value="50S ribosomal protein L6"/>
    <property type="match status" value="1"/>
</dbReference>
<evidence type="ECO:0000256" key="7">
    <source>
        <dbReference type="RuleBase" id="RU003869"/>
    </source>
</evidence>
<reference evidence="10" key="1">
    <citation type="journal article" date="2021" name="PeerJ">
        <title>Extensive microbial diversity within the chicken gut microbiome revealed by metagenomics and culture.</title>
        <authorList>
            <person name="Gilroy R."/>
            <person name="Ravi A."/>
            <person name="Getino M."/>
            <person name="Pursley I."/>
            <person name="Horton D.L."/>
            <person name="Alikhan N.F."/>
            <person name="Baker D."/>
            <person name="Gharbi K."/>
            <person name="Hall N."/>
            <person name="Watson M."/>
            <person name="Adriaenssens E.M."/>
            <person name="Foster-Nyarko E."/>
            <person name="Jarju S."/>
            <person name="Secka A."/>
            <person name="Antonio M."/>
            <person name="Oren A."/>
            <person name="Chaudhuri R.R."/>
            <person name="La Ragione R."/>
            <person name="Hildebrand F."/>
            <person name="Pallen M.J."/>
        </authorList>
    </citation>
    <scope>NUCLEOTIDE SEQUENCE</scope>
    <source>
        <strain evidence="10">CHK187-5294</strain>
    </source>
</reference>
<dbReference type="InterPro" id="IPR036789">
    <property type="entry name" value="Ribosomal_uL6-like_a/b-dom_sf"/>
</dbReference>
<comment type="similarity">
    <text evidence="1 6 7">Belongs to the universal ribosomal protein uL6 family.</text>
</comment>
<evidence type="ECO:0000313" key="10">
    <source>
        <dbReference type="EMBL" id="HIZ03323.1"/>
    </source>
</evidence>
<dbReference type="InterPro" id="IPR020040">
    <property type="entry name" value="Ribosomal_uL6_a/b-dom"/>
</dbReference>
<dbReference type="HAMAP" id="MF_01365_B">
    <property type="entry name" value="Ribosomal_uL6_B"/>
    <property type="match status" value="1"/>
</dbReference>
<dbReference type="AlphaFoldDB" id="A0A9D2CYS9"/>
<evidence type="ECO:0000256" key="6">
    <source>
        <dbReference type="HAMAP-Rule" id="MF_01365"/>
    </source>
</evidence>
<protein>
    <recommendedName>
        <fullName evidence="6">Large ribosomal subunit protein uL6</fullName>
    </recommendedName>
</protein>
<dbReference type="PIRSF" id="PIRSF002162">
    <property type="entry name" value="Ribosomal_L6"/>
    <property type="match status" value="1"/>
</dbReference>
<reference evidence="10" key="2">
    <citation type="submission" date="2021-04" db="EMBL/GenBank/DDBJ databases">
        <authorList>
            <person name="Gilroy R."/>
        </authorList>
    </citation>
    <scope>NUCLEOTIDE SEQUENCE</scope>
    <source>
        <strain evidence="10">CHK187-5294</strain>
    </source>
</reference>
<dbReference type="Proteomes" id="UP000824132">
    <property type="component" value="Unassembled WGS sequence"/>
</dbReference>
<dbReference type="Pfam" id="PF00347">
    <property type="entry name" value="Ribosomal_L6"/>
    <property type="match status" value="2"/>
</dbReference>
<dbReference type="GO" id="GO:0019843">
    <property type="term" value="F:rRNA binding"/>
    <property type="evidence" value="ECO:0007669"/>
    <property type="project" value="UniProtKB-UniRule"/>
</dbReference>
<dbReference type="GO" id="GO:0022625">
    <property type="term" value="C:cytosolic large ribosomal subunit"/>
    <property type="evidence" value="ECO:0007669"/>
    <property type="project" value="UniProtKB-UniRule"/>
</dbReference>
<evidence type="ECO:0000256" key="3">
    <source>
        <dbReference type="ARBA" id="ARBA00022884"/>
    </source>
</evidence>
<feature type="domain" description="Large ribosomal subunit protein uL6 alpha-beta" evidence="9">
    <location>
        <begin position="91"/>
        <end position="164"/>
    </location>
</feature>
<comment type="caution">
    <text evidence="10">The sequence shown here is derived from an EMBL/GenBank/DDBJ whole genome shotgun (WGS) entry which is preliminary data.</text>
</comment>